<organism evidence="2 3">
    <name type="scientific">Aureimonas glaciei</name>
    <dbReference type="NCBI Taxonomy" id="1776957"/>
    <lineage>
        <taxon>Bacteria</taxon>
        <taxon>Pseudomonadati</taxon>
        <taxon>Pseudomonadota</taxon>
        <taxon>Alphaproteobacteria</taxon>
        <taxon>Hyphomicrobiales</taxon>
        <taxon>Aurantimonadaceae</taxon>
        <taxon>Aureimonas</taxon>
    </lineage>
</organism>
<name>A0A916Y0R5_9HYPH</name>
<dbReference type="InterPro" id="IPR037284">
    <property type="entry name" value="SUF_FeS_clus_asmbl_SufBD_sf"/>
</dbReference>
<evidence type="ECO:0000313" key="2">
    <source>
        <dbReference type="EMBL" id="GGD25315.1"/>
    </source>
</evidence>
<comment type="caution">
    <text evidence="2">The sequence shown here is derived from an EMBL/GenBank/DDBJ whole genome shotgun (WGS) entry which is preliminary data.</text>
</comment>
<dbReference type="InterPro" id="IPR011542">
    <property type="entry name" value="SUF_FeS_clus_asmbl_SufD"/>
</dbReference>
<dbReference type="GO" id="GO:0016226">
    <property type="term" value="P:iron-sulfur cluster assembly"/>
    <property type="evidence" value="ECO:0007669"/>
    <property type="project" value="InterPro"/>
</dbReference>
<dbReference type="Proteomes" id="UP000613160">
    <property type="component" value="Unassembled WGS sequence"/>
</dbReference>
<reference evidence="2" key="1">
    <citation type="journal article" date="2014" name="Int. J. Syst. Evol. Microbiol.">
        <title>Complete genome sequence of Corynebacterium casei LMG S-19264T (=DSM 44701T), isolated from a smear-ripened cheese.</title>
        <authorList>
            <consortium name="US DOE Joint Genome Institute (JGI-PGF)"/>
            <person name="Walter F."/>
            <person name="Albersmeier A."/>
            <person name="Kalinowski J."/>
            <person name="Ruckert C."/>
        </authorList>
    </citation>
    <scope>NUCLEOTIDE SEQUENCE</scope>
    <source>
        <strain evidence="2">CGMCC 1.15493</strain>
    </source>
</reference>
<feature type="domain" description="SUF system FeS cluster assembly SufBD core" evidence="1">
    <location>
        <begin position="174"/>
        <end position="392"/>
    </location>
</feature>
<reference evidence="2" key="2">
    <citation type="submission" date="2020-09" db="EMBL/GenBank/DDBJ databases">
        <authorList>
            <person name="Sun Q."/>
            <person name="Zhou Y."/>
        </authorList>
    </citation>
    <scope>NUCLEOTIDE SEQUENCE</scope>
    <source>
        <strain evidence="2">CGMCC 1.15493</strain>
    </source>
</reference>
<evidence type="ECO:0000313" key="3">
    <source>
        <dbReference type="Proteomes" id="UP000613160"/>
    </source>
</evidence>
<keyword evidence="3" id="KW-1185">Reference proteome</keyword>
<dbReference type="SUPFAM" id="SSF101960">
    <property type="entry name" value="Stabilizer of iron transporter SufD"/>
    <property type="match status" value="1"/>
</dbReference>
<dbReference type="EMBL" id="BMJJ01000007">
    <property type="protein sequence ID" value="GGD25315.1"/>
    <property type="molecule type" value="Genomic_DNA"/>
</dbReference>
<accession>A0A916Y0R5</accession>
<dbReference type="InterPro" id="IPR055346">
    <property type="entry name" value="Fe-S_cluster_assembly_SufBD"/>
</dbReference>
<dbReference type="PANTHER" id="PTHR43575:SF1">
    <property type="entry name" value="PROTEIN ABCI7, CHLOROPLASTIC"/>
    <property type="match status" value="1"/>
</dbReference>
<evidence type="ECO:0000259" key="1">
    <source>
        <dbReference type="Pfam" id="PF01458"/>
    </source>
</evidence>
<proteinExistence type="predicted"/>
<dbReference type="Pfam" id="PF01458">
    <property type="entry name" value="SUFBD_core"/>
    <property type="match status" value="1"/>
</dbReference>
<dbReference type="NCBIfam" id="TIGR01981">
    <property type="entry name" value="sufD"/>
    <property type="match status" value="1"/>
</dbReference>
<gene>
    <name evidence="2" type="ORF">GCM10011335_30330</name>
</gene>
<dbReference type="InterPro" id="IPR000825">
    <property type="entry name" value="SUF_FeS_clus_asmbl_SufBD_core"/>
</dbReference>
<dbReference type="PANTHER" id="PTHR43575">
    <property type="entry name" value="PROTEIN ABCI7, CHLOROPLASTIC"/>
    <property type="match status" value="1"/>
</dbReference>
<protein>
    <submittedName>
        <fullName evidence="2">Fe-S cluster assembly protein SufD</fullName>
    </submittedName>
</protein>
<dbReference type="RefSeq" id="WP_188852150.1">
    <property type="nucleotide sequence ID" value="NZ_BMJJ01000007.1"/>
</dbReference>
<dbReference type="AlphaFoldDB" id="A0A916Y0R5"/>
<sequence>MSVVPLRRLTPAEEAVIASAEKGLVDGDETRRNAIAVLRREGLPHRRVEAWHYTDLRSLVGSHKPGLITRVIDALTPTAEPELLAPFIPGSTVIDLGAPSATVALAGVTVERLSASPDWREAANHLDRDVDTVRLLNASFGSQATRVTVAVGIELAHPIELGAIPGQGSESTFVLCDVGAGAKAVFVERLSPGNQSAMSTGVTNLTIGDGAEVLWIVDQAKDKDETHLGQLNVTVGANATFRLFMLNAGGALVRLEVHAETTGEGADIQMRGVTLLHGGQHIDVTTTLNHTVPNTTATETFRNVVTGGHGVFQGMIKVSRGAQKTDARMACNTLLLSDDGDFSAKPELEIFADDVQCGHGATAGEIDANHLFYLMSRGIPEREARGLLVKAFVKEVVEELEHEAAIEVLEARIDAWLAADH</sequence>